<proteinExistence type="predicted"/>
<evidence type="ECO:0000259" key="1">
    <source>
        <dbReference type="Pfam" id="PF12728"/>
    </source>
</evidence>
<dbReference type="GO" id="GO:0003677">
    <property type="term" value="F:DNA binding"/>
    <property type="evidence" value="ECO:0007669"/>
    <property type="project" value="UniProtKB-KW"/>
</dbReference>
<keyword evidence="3" id="KW-1185">Reference proteome</keyword>
<dbReference type="InterPro" id="IPR010093">
    <property type="entry name" value="SinI_DNA-bd"/>
</dbReference>
<dbReference type="InterPro" id="IPR041657">
    <property type="entry name" value="HTH_17"/>
</dbReference>
<dbReference type="Pfam" id="PF12728">
    <property type="entry name" value="HTH_17"/>
    <property type="match status" value="1"/>
</dbReference>
<dbReference type="AlphaFoldDB" id="A0A4Q9KKR4"/>
<keyword evidence="2" id="KW-0238">DNA-binding</keyword>
<dbReference type="OrthoDB" id="4870800at2"/>
<feature type="domain" description="Helix-turn-helix" evidence="1">
    <location>
        <begin position="7"/>
        <end position="52"/>
    </location>
</feature>
<dbReference type="NCBIfam" id="TIGR01764">
    <property type="entry name" value="excise"/>
    <property type="match status" value="1"/>
</dbReference>
<gene>
    <name evidence="2" type="ORF">ET996_07470</name>
</gene>
<accession>A0A4Q9KKR4</accession>
<dbReference type="RefSeq" id="WP_131171930.1">
    <property type="nucleotide sequence ID" value="NZ_FXTL01000006.1"/>
</dbReference>
<comment type="caution">
    <text evidence="2">The sequence shown here is derived from an EMBL/GenBank/DDBJ whole genome shotgun (WGS) entry which is preliminary data.</text>
</comment>
<organism evidence="2 3">
    <name type="scientific">Propioniciclava tarda</name>
    <dbReference type="NCBI Taxonomy" id="433330"/>
    <lineage>
        <taxon>Bacteria</taxon>
        <taxon>Bacillati</taxon>
        <taxon>Actinomycetota</taxon>
        <taxon>Actinomycetes</taxon>
        <taxon>Propionibacteriales</taxon>
        <taxon>Propionibacteriaceae</taxon>
        <taxon>Propioniciclava</taxon>
    </lineage>
</organism>
<dbReference type="SUPFAM" id="SSF46955">
    <property type="entry name" value="Putative DNA-binding domain"/>
    <property type="match status" value="1"/>
</dbReference>
<evidence type="ECO:0000313" key="3">
    <source>
        <dbReference type="Proteomes" id="UP000291933"/>
    </source>
</evidence>
<dbReference type="Proteomes" id="UP000291933">
    <property type="component" value="Unassembled WGS sequence"/>
</dbReference>
<dbReference type="InterPro" id="IPR009061">
    <property type="entry name" value="DNA-bd_dom_put_sf"/>
</dbReference>
<sequence>MARRYETLAAASDRTGVSIKTLRRWIADGALPGFRCGRMLRVDPDDVDGLFRRVKAGSRRGVLQAVAGAAR</sequence>
<dbReference type="EMBL" id="SDMR01000007">
    <property type="protein sequence ID" value="TBT95092.1"/>
    <property type="molecule type" value="Genomic_DNA"/>
</dbReference>
<reference evidence="2 3" key="1">
    <citation type="submission" date="2019-01" db="EMBL/GenBank/DDBJ databases">
        <title>Lactibacter flavus gen. nov., sp. nov., a novel bacterium of the family Propionibacteriaceae isolated from raw milk and dairy products.</title>
        <authorList>
            <person name="Huptas C."/>
            <person name="Wenning M."/>
            <person name="Breitenwieser F."/>
            <person name="Doll E."/>
            <person name="Von Neubeck M."/>
            <person name="Busse H.-J."/>
            <person name="Scherer S."/>
        </authorList>
    </citation>
    <scope>NUCLEOTIDE SEQUENCE [LARGE SCALE GENOMIC DNA]</scope>
    <source>
        <strain evidence="2 3">DSM 22130</strain>
    </source>
</reference>
<protein>
    <submittedName>
        <fullName evidence="2">DNA-binding protein</fullName>
    </submittedName>
</protein>
<name>A0A4Q9KKR4_PROTD</name>
<evidence type="ECO:0000313" key="2">
    <source>
        <dbReference type="EMBL" id="TBT95092.1"/>
    </source>
</evidence>